<keyword evidence="4" id="KW-0012">Acyltransferase</keyword>
<feature type="domain" description="N-end rule aminoacyl transferase C-terminal" evidence="7">
    <location>
        <begin position="127"/>
        <end position="263"/>
    </location>
</feature>
<dbReference type="GO" id="GO:0005737">
    <property type="term" value="C:cytoplasm"/>
    <property type="evidence" value="ECO:0007669"/>
    <property type="project" value="TreeGrafter"/>
</dbReference>
<dbReference type="EMBL" id="KQ964245">
    <property type="protein sequence ID" value="KXJ97158.1"/>
    <property type="molecule type" value="Genomic_DNA"/>
</dbReference>
<accession>A0A136JJ48</accession>
<evidence type="ECO:0000313" key="9">
    <source>
        <dbReference type="Proteomes" id="UP000070501"/>
    </source>
</evidence>
<feature type="region of interest" description="Disordered" evidence="5">
    <location>
        <begin position="303"/>
        <end position="329"/>
    </location>
</feature>
<dbReference type="InterPro" id="IPR030700">
    <property type="entry name" value="N-end_Aminoacyl_Trfase"/>
</dbReference>
<evidence type="ECO:0000256" key="3">
    <source>
        <dbReference type="ARBA" id="ARBA00022679"/>
    </source>
</evidence>
<dbReference type="GO" id="GO:0004057">
    <property type="term" value="F:arginyl-tRNA--protein transferase activity"/>
    <property type="evidence" value="ECO:0007669"/>
    <property type="project" value="UniProtKB-EC"/>
</dbReference>
<sequence length="418" mass="47978">GYRRSTHCGYCKSSSPHSYYVRARSLEPSLYQALVDRCWRRSGNLLYRPNQKDCCCPHYTIRLDASEFHPSRDQRQALNRFNKYVLGERYMGECARLYPNETPFTKQPPTPAHSLTVSLETIDFTEEKYACYENYQRLVHQDEPDDIDRDSFKRFLCDSPLRRTSMKSPKGQESPLGSFHQCYRLDGKLVAVGVLDLLPSCVSGVYFFYHESISGWSPGKLSALREIGLAQENGYRYWYPGYYIHTCPKMKYKRDFKPQSILDPESLAWFPFCDDVTRHFDEQGYLDFSSLRARDDTRSNQETTLLDVAGAATAARGSRPQPQSEDDLPEFDDALFRSNMPGLTPVEQLDREVMDKLMVQTTFGSLAAVDLFRWQDEEIAVSSAGEGDRMTPKTLVAELVAMLGQDLVQSICLDLMKM</sequence>
<reference evidence="9" key="1">
    <citation type="submission" date="2016-02" db="EMBL/GenBank/DDBJ databases">
        <title>Draft genome sequence of Microdochium bolleyi, a fungal endophyte of beachgrass.</title>
        <authorList>
            <consortium name="DOE Joint Genome Institute"/>
            <person name="David A.S."/>
            <person name="May G."/>
            <person name="Haridas S."/>
            <person name="Lim J."/>
            <person name="Wang M."/>
            <person name="Labutti K."/>
            <person name="Lipzen A."/>
            <person name="Barry K."/>
            <person name="Grigoriev I.V."/>
        </authorList>
    </citation>
    <scope>NUCLEOTIDE SEQUENCE [LARGE SCALE GENOMIC DNA]</scope>
    <source>
        <strain evidence="9">J235TASD1</strain>
    </source>
</reference>
<comment type="similarity">
    <text evidence="1">Belongs to the R-transferase family.</text>
</comment>
<dbReference type="PANTHER" id="PTHR21367:SF1">
    <property type="entry name" value="ARGINYL-TRNA--PROTEIN TRANSFERASE 1"/>
    <property type="match status" value="1"/>
</dbReference>
<dbReference type="Pfam" id="PF04377">
    <property type="entry name" value="ATE_C"/>
    <property type="match status" value="1"/>
</dbReference>
<dbReference type="AlphaFoldDB" id="A0A136JJ48"/>
<evidence type="ECO:0000313" key="8">
    <source>
        <dbReference type="EMBL" id="KXJ97158.1"/>
    </source>
</evidence>
<dbReference type="InterPro" id="IPR007472">
    <property type="entry name" value="N-end_Aminoacyl_Trfase_C"/>
</dbReference>
<evidence type="ECO:0000256" key="1">
    <source>
        <dbReference type="ARBA" id="ARBA00009991"/>
    </source>
</evidence>
<organism evidence="8 9">
    <name type="scientific">Microdochium bolleyi</name>
    <dbReference type="NCBI Taxonomy" id="196109"/>
    <lineage>
        <taxon>Eukaryota</taxon>
        <taxon>Fungi</taxon>
        <taxon>Dikarya</taxon>
        <taxon>Ascomycota</taxon>
        <taxon>Pezizomycotina</taxon>
        <taxon>Sordariomycetes</taxon>
        <taxon>Xylariomycetidae</taxon>
        <taxon>Xylariales</taxon>
        <taxon>Microdochiaceae</taxon>
        <taxon>Microdochium</taxon>
    </lineage>
</organism>
<protein>
    <recommendedName>
        <fullName evidence="2">arginyltransferase</fullName>
        <ecNumber evidence="2">2.3.2.8</ecNumber>
    </recommendedName>
</protein>
<evidence type="ECO:0000259" key="6">
    <source>
        <dbReference type="Pfam" id="PF04376"/>
    </source>
</evidence>
<feature type="non-terminal residue" evidence="8">
    <location>
        <position position="1"/>
    </location>
</feature>
<feature type="domain" description="N-end aminoacyl transferase N-terminal" evidence="6">
    <location>
        <begin position="7"/>
        <end position="76"/>
    </location>
</feature>
<dbReference type="InParanoid" id="A0A136JJ48"/>
<dbReference type="EC" id="2.3.2.8" evidence="2"/>
<dbReference type="PANTHER" id="PTHR21367">
    <property type="entry name" value="ARGININE-TRNA-PROTEIN TRANSFERASE 1"/>
    <property type="match status" value="1"/>
</dbReference>
<evidence type="ECO:0000259" key="7">
    <source>
        <dbReference type="Pfam" id="PF04377"/>
    </source>
</evidence>
<dbReference type="Proteomes" id="UP000070501">
    <property type="component" value="Unassembled WGS sequence"/>
</dbReference>
<dbReference type="SUPFAM" id="SSF55729">
    <property type="entry name" value="Acyl-CoA N-acyltransferases (Nat)"/>
    <property type="match status" value="1"/>
</dbReference>
<dbReference type="InterPro" id="IPR016181">
    <property type="entry name" value="Acyl_CoA_acyltransferase"/>
</dbReference>
<dbReference type="Pfam" id="PF04376">
    <property type="entry name" value="ATE_N"/>
    <property type="match status" value="1"/>
</dbReference>
<dbReference type="InterPro" id="IPR007471">
    <property type="entry name" value="N-end_Aminoacyl_Trfase_N"/>
</dbReference>
<dbReference type="OrthoDB" id="74183at2759"/>
<evidence type="ECO:0000256" key="4">
    <source>
        <dbReference type="ARBA" id="ARBA00023315"/>
    </source>
</evidence>
<evidence type="ECO:0000256" key="2">
    <source>
        <dbReference type="ARBA" id="ARBA00012025"/>
    </source>
</evidence>
<keyword evidence="9" id="KW-1185">Reference proteome</keyword>
<name>A0A136JJ48_9PEZI</name>
<keyword evidence="3 8" id="KW-0808">Transferase</keyword>
<gene>
    <name evidence="8" type="ORF">Micbo1qcDRAFT_211430</name>
</gene>
<dbReference type="STRING" id="196109.A0A136JJ48"/>
<proteinExistence type="inferred from homology"/>
<evidence type="ECO:0000256" key="5">
    <source>
        <dbReference type="SAM" id="MobiDB-lite"/>
    </source>
</evidence>